<reference evidence="1 2" key="1">
    <citation type="submission" date="2009-07" db="EMBL/GenBank/DDBJ databases">
        <authorList>
            <person name="Madupu R."/>
            <person name="Sebastian Y."/>
            <person name="Durkin A.S."/>
            <person name="Torralba M."/>
            <person name="Methe B."/>
            <person name="Sutton G.G."/>
            <person name="Strausberg R.L."/>
            <person name="Nelson K.E."/>
        </authorList>
    </citation>
    <scope>NUCLEOTIDE SEQUENCE [LARGE SCALE GENOMIC DNA]</scope>
    <source>
        <strain evidence="1 2">RM3277</strain>
    </source>
</reference>
<proteinExistence type="predicted"/>
<evidence type="ECO:0000313" key="2">
    <source>
        <dbReference type="Proteomes" id="UP000003107"/>
    </source>
</evidence>
<sequence length="40" mass="4416">MEFAQYFGIAQILGAENQILKIIIADTFDLADVACRGRVT</sequence>
<dbReference type="AlphaFoldDB" id="C6REE6"/>
<dbReference type="EMBL" id="ACVQ01000013">
    <property type="protein sequence ID" value="EET80322.1"/>
    <property type="molecule type" value="Genomic_DNA"/>
</dbReference>
<organism evidence="1 2">
    <name type="scientific">Campylobacter showae RM3277</name>
    <dbReference type="NCBI Taxonomy" id="553219"/>
    <lineage>
        <taxon>Bacteria</taxon>
        <taxon>Pseudomonadati</taxon>
        <taxon>Campylobacterota</taxon>
        <taxon>Epsilonproteobacteria</taxon>
        <taxon>Campylobacterales</taxon>
        <taxon>Campylobacteraceae</taxon>
        <taxon>Campylobacter</taxon>
    </lineage>
</organism>
<name>C6REE6_9BACT</name>
<dbReference type="Proteomes" id="UP000003107">
    <property type="component" value="Unassembled WGS sequence"/>
</dbReference>
<gene>
    <name evidence="1" type="ORF">CAMSH0001_2038</name>
</gene>
<dbReference type="STRING" id="553219.CAMSH0001_2038"/>
<comment type="caution">
    <text evidence="1">The sequence shown here is derived from an EMBL/GenBank/DDBJ whole genome shotgun (WGS) entry which is preliminary data.</text>
</comment>
<evidence type="ECO:0000313" key="1">
    <source>
        <dbReference type="EMBL" id="EET80322.1"/>
    </source>
</evidence>
<protein>
    <submittedName>
        <fullName evidence="1">Uncharacterized protein</fullName>
    </submittedName>
</protein>
<keyword evidence="2" id="KW-1185">Reference proteome</keyword>
<accession>C6REE6</accession>